<sequence length="216" mass="24376">MYHRIDGSRYRQIFVVGDVHGCYQSLQQQLQTRAFDPQQDLVIAVGDVIDRGAQSLSCLGLLDAPWFCMVLGNHEQMALMALLSGVEFHWQRNGGDWFYRLKGEARSRAEALIHRCDALPLIIEVTNLPQQIVIAHADYPASHYVYDQPVNAEDVVWSRKRVTRALEGHGSRIGGADLFIFGHTPLKRPLKFLNQLYLDTGAVFGGRLSMLRIKSA</sequence>
<dbReference type="GO" id="GO:0005737">
    <property type="term" value="C:cytoplasm"/>
    <property type="evidence" value="ECO:0007669"/>
    <property type="project" value="TreeGrafter"/>
</dbReference>
<dbReference type="InterPro" id="IPR004843">
    <property type="entry name" value="Calcineurin-like_PHP"/>
</dbReference>
<accession>A0A2N5EDM2</accession>
<proteinExistence type="predicted"/>
<dbReference type="InterPro" id="IPR029052">
    <property type="entry name" value="Metallo-depent_PP-like"/>
</dbReference>
<dbReference type="PANTHER" id="PTHR42850">
    <property type="entry name" value="METALLOPHOSPHOESTERASE"/>
    <property type="match status" value="1"/>
</dbReference>
<evidence type="ECO:0000313" key="2">
    <source>
        <dbReference type="EMBL" id="PLR40638.1"/>
    </source>
</evidence>
<dbReference type="OrthoDB" id="5296354at2"/>
<dbReference type="Proteomes" id="UP000234240">
    <property type="component" value="Unassembled WGS sequence"/>
</dbReference>
<reference evidence="2 3" key="1">
    <citation type="submission" date="2017-12" db="EMBL/GenBank/DDBJ databases">
        <title>Characterization of six clinical isolates of Enterochimera gen. nov., a novel genus of the Yersiniaciae family and the three species Enterochimera arupensis sp. nov., Enterochimera coloradensis sp. nov, and Enterochimera californica sp. nov.</title>
        <authorList>
            <person name="Rossi A."/>
            <person name="Fisher M."/>
        </authorList>
    </citation>
    <scope>NUCLEOTIDE SEQUENCE [LARGE SCALE GENOMIC DNA]</scope>
    <source>
        <strain evidence="3">2015-Iso6</strain>
    </source>
</reference>
<comment type="caution">
    <text evidence="2">The sequence shown here is derived from an EMBL/GenBank/DDBJ whole genome shotgun (WGS) entry which is preliminary data.</text>
</comment>
<protein>
    <submittedName>
        <fullName evidence="2">Serine/threonine-protein phosphatase</fullName>
    </submittedName>
</protein>
<dbReference type="GO" id="GO:0008803">
    <property type="term" value="F:bis(5'-nucleosyl)-tetraphosphatase (symmetrical) activity"/>
    <property type="evidence" value="ECO:0007669"/>
    <property type="project" value="TreeGrafter"/>
</dbReference>
<dbReference type="PANTHER" id="PTHR42850:SF11">
    <property type="entry name" value="BIS(5'-NUCLEOSYL)-TETRAPHOSPHATASE [SYMMETRICAL]"/>
    <property type="match status" value="1"/>
</dbReference>
<evidence type="ECO:0000259" key="1">
    <source>
        <dbReference type="Pfam" id="PF00149"/>
    </source>
</evidence>
<dbReference type="EMBL" id="PJZF01000003">
    <property type="protein sequence ID" value="PLR40638.1"/>
    <property type="molecule type" value="Genomic_DNA"/>
</dbReference>
<keyword evidence="3" id="KW-1185">Reference proteome</keyword>
<dbReference type="Pfam" id="PF00149">
    <property type="entry name" value="Metallophos"/>
    <property type="match status" value="1"/>
</dbReference>
<dbReference type="SUPFAM" id="SSF56300">
    <property type="entry name" value="Metallo-dependent phosphatases"/>
    <property type="match status" value="1"/>
</dbReference>
<dbReference type="GO" id="GO:0016791">
    <property type="term" value="F:phosphatase activity"/>
    <property type="evidence" value="ECO:0007669"/>
    <property type="project" value="TreeGrafter"/>
</dbReference>
<dbReference type="RefSeq" id="WP_101815052.1">
    <property type="nucleotide sequence ID" value="NZ_PJZF01000003.1"/>
</dbReference>
<gene>
    <name evidence="2" type="ORF">CYR55_04945</name>
</gene>
<dbReference type="GO" id="GO:0110154">
    <property type="term" value="P:RNA decapping"/>
    <property type="evidence" value="ECO:0007669"/>
    <property type="project" value="TreeGrafter"/>
</dbReference>
<dbReference type="InterPro" id="IPR050126">
    <property type="entry name" value="Ap4A_hydrolase"/>
</dbReference>
<feature type="domain" description="Calcineurin-like phosphoesterase" evidence="1">
    <location>
        <begin position="13"/>
        <end position="184"/>
    </location>
</feature>
<dbReference type="AlphaFoldDB" id="A0A2N5EDM2"/>
<name>A0A2N5EDM2_9GAMM</name>
<organism evidence="2 3">
    <name type="scientific">Chimaeribacter californicus</name>
    <dbReference type="NCBI Taxonomy" id="2060067"/>
    <lineage>
        <taxon>Bacteria</taxon>
        <taxon>Pseudomonadati</taxon>
        <taxon>Pseudomonadota</taxon>
        <taxon>Gammaproteobacteria</taxon>
        <taxon>Enterobacterales</taxon>
        <taxon>Yersiniaceae</taxon>
        <taxon>Chimaeribacter</taxon>
    </lineage>
</organism>
<evidence type="ECO:0000313" key="3">
    <source>
        <dbReference type="Proteomes" id="UP000234240"/>
    </source>
</evidence>
<dbReference type="Gene3D" id="3.60.21.10">
    <property type="match status" value="1"/>
</dbReference>